<evidence type="ECO:0000313" key="1">
    <source>
        <dbReference type="EMBL" id="CCA53665.1"/>
    </source>
</evidence>
<dbReference type="InterPro" id="IPR011033">
    <property type="entry name" value="PRC_barrel-like_sf"/>
</dbReference>
<protein>
    <recommendedName>
        <fullName evidence="3">PRC domain containing protein</fullName>
    </recommendedName>
</protein>
<organism evidence="1 2">
    <name type="scientific">Streptomyces venezuelae (strain ATCC 10712 / CBS 650.69 / DSM 40230 / JCM 4526 / NBRC 13096 / PD 04745)</name>
    <dbReference type="NCBI Taxonomy" id="953739"/>
    <lineage>
        <taxon>Bacteria</taxon>
        <taxon>Bacillati</taxon>
        <taxon>Actinomycetota</taxon>
        <taxon>Actinomycetes</taxon>
        <taxon>Kitasatosporales</taxon>
        <taxon>Streptomycetaceae</taxon>
        <taxon>Streptomyces</taxon>
    </lineage>
</organism>
<dbReference type="eggNOG" id="COG3861">
    <property type="taxonomic scope" value="Bacteria"/>
</dbReference>
<evidence type="ECO:0008006" key="3">
    <source>
        <dbReference type="Google" id="ProtNLM"/>
    </source>
</evidence>
<sequence>MTENPWTFGADCGHLPGTDLTGWDVEAADGHIGTVAEHSDEAGDVHLVVDAGAWIFGKLLVPAGAVARFDARRRTLCLSLTKEQVKDAPQFLPDRDLADRQYREDVAAYYRMALDSCP</sequence>
<dbReference type="HOGENOM" id="CLU_136247_0_0_11"/>
<name>F2R604_STRVP</name>
<dbReference type="RefSeq" id="WP_015031584.1">
    <property type="nucleotide sequence ID" value="NC_018750.1"/>
</dbReference>
<dbReference type="Gene3D" id="3.90.50.10">
    <property type="entry name" value="Photosynthetic Reaction Center, subunit H, domain 2"/>
    <property type="match status" value="1"/>
</dbReference>
<proteinExistence type="predicted"/>
<dbReference type="InterPro" id="IPR014747">
    <property type="entry name" value="Bac_photo_RC_H_C"/>
</dbReference>
<dbReference type="KEGG" id="sve:SVEN_0378"/>
<dbReference type="GO" id="GO:0019684">
    <property type="term" value="P:photosynthesis, light reaction"/>
    <property type="evidence" value="ECO:0007669"/>
    <property type="project" value="InterPro"/>
</dbReference>
<dbReference type="Proteomes" id="UP000006854">
    <property type="component" value="Chromosome"/>
</dbReference>
<evidence type="ECO:0000313" key="2">
    <source>
        <dbReference type="Proteomes" id="UP000006854"/>
    </source>
</evidence>
<gene>
    <name evidence="1" type="ordered locus">SVEN_0378</name>
</gene>
<dbReference type="GeneID" id="51860976"/>
<keyword evidence="2" id="KW-1185">Reference proteome</keyword>
<dbReference type="SUPFAM" id="SSF50346">
    <property type="entry name" value="PRC-barrel domain"/>
    <property type="match status" value="1"/>
</dbReference>
<reference evidence="1 2" key="1">
    <citation type="journal article" date="2011" name="BMC Genomics">
        <title>Genome-wide analysis of the role of GlnR in Streptomyces venezuelae provides new insights into global nitrogen regulation in actinomycetes.</title>
        <authorList>
            <person name="Pullan S.T."/>
            <person name="Bibb M.J."/>
            <person name="Merrick M."/>
        </authorList>
    </citation>
    <scope>NUCLEOTIDE SEQUENCE [LARGE SCALE GENOMIC DNA]</scope>
    <source>
        <strain evidence="1">ATCC 10712</strain>
    </source>
</reference>
<dbReference type="STRING" id="953739.SVEN_0378"/>
<dbReference type="PATRIC" id="fig|953739.5.peg.5946"/>
<dbReference type="EMBL" id="FR845719">
    <property type="protein sequence ID" value="CCA53665.1"/>
    <property type="molecule type" value="Genomic_DNA"/>
</dbReference>
<accession>F2R604</accession>
<dbReference type="OrthoDB" id="4226408at2"/>
<dbReference type="AlphaFoldDB" id="F2R604"/>
<dbReference type="GO" id="GO:0030077">
    <property type="term" value="C:plasma membrane light-harvesting complex"/>
    <property type="evidence" value="ECO:0007669"/>
    <property type="project" value="InterPro"/>
</dbReference>